<dbReference type="AlphaFoldDB" id="A0A0K9NSJ5"/>
<dbReference type="Proteomes" id="UP000036987">
    <property type="component" value="Unassembled WGS sequence"/>
</dbReference>
<dbReference type="OrthoDB" id="689803at2759"/>
<gene>
    <name evidence="2" type="ORF">ZOSMA_71G00390</name>
</gene>
<evidence type="ECO:0008006" key="4">
    <source>
        <dbReference type="Google" id="ProtNLM"/>
    </source>
</evidence>
<evidence type="ECO:0000313" key="2">
    <source>
        <dbReference type="EMBL" id="KMZ58965.1"/>
    </source>
</evidence>
<feature type="region of interest" description="Disordered" evidence="1">
    <location>
        <begin position="121"/>
        <end position="159"/>
    </location>
</feature>
<evidence type="ECO:0000256" key="1">
    <source>
        <dbReference type="SAM" id="MobiDB-lite"/>
    </source>
</evidence>
<dbReference type="EMBL" id="LFYR01001841">
    <property type="protein sequence ID" value="KMZ58965.1"/>
    <property type="molecule type" value="Genomic_DNA"/>
</dbReference>
<feature type="compositionally biased region" description="Basic and acidic residues" evidence="1">
    <location>
        <begin position="325"/>
        <end position="335"/>
    </location>
</feature>
<proteinExistence type="predicted"/>
<feature type="compositionally biased region" description="Low complexity" evidence="1">
    <location>
        <begin position="121"/>
        <end position="156"/>
    </location>
</feature>
<feature type="region of interest" description="Disordered" evidence="1">
    <location>
        <begin position="227"/>
        <end position="272"/>
    </location>
</feature>
<sequence>MEAITLIKHWHRRRQPRASEASSNETRMVVGKEETHDDGHSSSDADDEGPFFDLEFEVPDGNDGGMQGEEKKLDEEMEEEEEEEEFNFPSCVGGDGDVLDFPVSPSDDLFFKGKFIVPVSNTSSSSSATSTSTSTTTTTTTSTTTTTTSTPSSSCSLGLASETTKPLFLPVSFLKSATRFRVLMTGLKKSKPSISDNGAKRSQKRQFFTVKFRIEDVRVPNFSLFTRDNKGQTAGAPLQTKPDGISPTLEETEEDDEEEDDEEEDEDVEKGFKKEVLQKYLEKIKPLYMRATAYKKHISTTSDDSRSGDGGGLEKLTTEEESNSESERDRERDGADGESSPEELVVLERVNEEVTESLPEKVENINSGNMRVATTRSHKLVQVATSHLPAGLRAVCDNLVKKKPTTGDAFPTSALGGRRDDSLVQQQDGIQSAINHCKRSLHSTEFGCRGDKMGAAAPLPVATVENLTESVVDS</sequence>
<dbReference type="PANTHER" id="PTHR33929:SF1">
    <property type="entry name" value="MEMBRANE-ASSOCIATED KINASE REGULATOR 2-RELATED"/>
    <property type="match status" value="1"/>
</dbReference>
<feature type="region of interest" description="Disordered" evidence="1">
    <location>
        <begin position="1"/>
        <end position="92"/>
    </location>
</feature>
<accession>A0A0K9NSJ5</accession>
<evidence type="ECO:0000313" key="3">
    <source>
        <dbReference type="Proteomes" id="UP000036987"/>
    </source>
</evidence>
<feature type="compositionally biased region" description="Basic and acidic residues" evidence="1">
    <location>
        <begin position="30"/>
        <end position="43"/>
    </location>
</feature>
<dbReference type="InterPro" id="IPR039619">
    <property type="entry name" value="MAKR2/5"/>
</dbReference>
<organism evidence="2 3">
    <name type="scientific">Zostera marina</name>
    <name type="common">Eelgrass</name>
    <dbReference type="NCBI Taxonomy" id="29655"/>
    <lineage>
        <taxon>Eukaryota</taxon>
        <taxon>Viridiplantae</taxon>
        <taxon>Streptophyta</taxon>
        <taxon>Embryophyta</taxon>
        <taxon>Tracheophyta</taxon>
        <taxon>Spermatophyta</taxon>
        <taxon>Magnoliopsida</taxon>
        <taxon>Liliopsida</taxon>
        <taxon>Zosteraceae</taxon>
        <taxon>Zostera</taxon>
    </lineage>
</organism>
<feature type="compositionally biased region" description="Acidic residues" evidence="1">
    <location>
        <begin position="75"/>
        <end position="86"/>
    </location>
</feature>
<protein>
    <recommendedName>
        <fullName evidence="4">Membrane-associated kinase regulator 2</fullName>
    </recommendedName>
</protein>
<dbReference type="GO" id="GO:0005886">
    <property type="term" value="C:plasma membrane"/>
    <property type="evidence" value="ECO:0007669"/>
    <property type="project" value="InterPro"/>
</dbReference>
<dbReference type="GO" id="GO:0016020">
    <property type="term" value="C:membrane"/>
    <property type="evidence" value="ECO:0000318"/>
    <property type="project" value="GO_Central"/>
</dbReference>
<feature type="region of interest" description="Disordered" evidence="1">
    <location>
        <begin position="297"/>
        <end position="344"/>
    </location>
</feature>
<name>A0A0K9NSJ5_ZOSMR</name>
<keyword evidence="3" id="KW-1185">Reference proteome</keyword>
<feature type="compositionally biased region" description="Acidic residues" evidence="1">
    <location>
        <begin position="44"/>
        <end position="60"/>
    </location>
</feature>
<reference evidence="3" key="1">
    <citation type="journal article" date="2016" name="Nature">
        <title>The genome of the seagrass Zostera marina reveals angiosperm adaptation to the sea.</title>
        <authorList>
            <person name="Olsen J.L."/>
            <person name="Rouze P."/>
            <person name="Verhelst B."/>
            <person name="Lin Y.-C."/>
            <person name="Bayer T."/>
            <person name="Collen J."/>
            <person name="Dattolo E."/>
            <person name="De Paoli E."/>
            <person name="Dittami S."/>
            <person name="Maumus F."/>
            <person name="Michel G."/>
            <person name="Kersting A."/>
            <person name="Lauritano C."/>
            <person name="Lohaus R."/>
            <person name="Toepel M."/>
            <person name="Tonon T."/>
            <person name="Vanneste K."/>
            <person name="Amirebrahimi M."/>
            <person name="Brakel J."/>
            <person name="Bostroem C."/>
            <person name="Chovatia M."/>
            <person name="Grimwood J."/>
            <person name="Jenkins J.W."/>
            <person name="Jueterbock A."/>
            <person name="Mraz A."/>
            <person name="Stam W.T."/>
            <person name="Tice H."/>
            <person name="Bornberg-Bauer E."/>
            <person name="Green P.J."/>
            <person name="Pearson G.A."/>
            <person name="Procaccini G."/>
            <person name="Duarte C.M."/>
            <person name="Schmutz J."/>
            <person name="Reusch T.B.H."/>
            <person name="Van de Peer Y."/>
        </authorList>
    </citation>
    <scope>NUCLEOTIDE SEQUENCE [LARGE SCALE GENOMIC DNA]</scope>
    <source>
        <strain evidence="3">cv. Finnish</strain>
    </source>
</reference>
<dbReference type="OMA" id="PVPAECN"/>
<comment type="caution">
    <text evidence="2">The sequence shown here is derived from an EMBL/GenBank/DDBJ whole genome shotgun (WGS) entry which is preliminary data.</text>
</comment>
<dbReference type="PANTHER" id="PTHR33929">
    <property type="entry name" value="MEMBRANE-ASSOCIATED KINASE REGULATOR 2-RELATED"/>
    <property type="match status" value="1"/>
</dbReference>
<feature type="compositionally biased region" description="Acidic residues" evidence="1">
    <location>
        <begin position="250"/>
        <end position="268"/>
    </location>
</feature>